<accession>A0A7K6AVM3</accession>
<dbReference type="AlphaFoldDB" id="A0A7K6AVM3"/>
<dbReference type="GO" id="GO:0042742">
    <property type="term" value="P:defense response to bacterium"/>
    <property type="evidence" value="ECO:0007669"/>
    <property type="project" value="TreeGrafter"/>
</dbReference>
<dbReference type="GO" id="GO:0070273">
    <property type="term" value="F:phosphatidylinositol-4-phosphate binding"/>
    <property type="evidence" value="ECO:0007669"/>
    <property type="project" value="TreeGrafter"/>
</dbReference>
<dbReference type="GO" id="GO:0070269">
    <property type="term" value="P:pyroptotic inflammatory response"/>
    <property type="evidence" value="ECO:0007669"/>
    <property type="project" value="TreeGrafter"/>
</dbReference>
<reference evidence="1 2" key="1">
    <citation type="submission" date="2019-09" db="EMBL/GenBank/DDBJ databases">
        <title>Bird 10,000 Genomes (B10K) Project - Family phase.</title>
        <authorList>
            <person name="Zhang G."/>
        </authorList>
    </citation>
    <scope>NUCLEOTIDE SEQUENCE [LARGE SCALE GENOMIC DNA]</scope>
    <source>
        <strain evidence="1">B10K-DU-012-37</strain>
    </source>
</reference>
<proteinExistence type="predicted"/>
<evidence type="ECO:0000313" key="2">
    <source>
        <dbReference type="Proteomes" id="UP000544127"/>
    </source>
</evidence>
<dbReference type="PANTHER" id="PTHR16399">
    <property type="entry name" value="GASDERMIN"/>
    <property type="match status" value="1"/>
</dbReference>
<dbReference type="GO" id="GO:0001786">
    <property type="term" value="F:phosphatidylserine binding"/>
    <property type="evidence" value="ECO:0007669"/>
    <property type="project" value="TreeGrafter"/>
</dbReference>
<feature type="non-terminal residue" evidence="1">
    <location>
        <position position="1"/>
    </location>
</feature>
<dbReference type="EMBL" id="VZRI01004841">
    <property type="protein sequence ID" value="NWU93076.1"/>
    <property type="molecule type" value="Genomic_DNA"/>
</dbReference>
<keyword evidence="2" id="KW-1185">Reference proteome</keyword>
<dbReference type="GO" id="GO:0005546">
    <property type="term" value="F:phosphatidylinositol-4,5-bisphosphate binding"/>
    <property type="evidence" value="ECO:0007669"/>
    <property type="project" value="TreeGrafter"/>
</dbReference>
<feature type="non-terminal residue" evidence="1">
    <location>
        <position position="106"/>
    </location>
</feature>
<dbReference type="Proteomes" id="UP000544127">
    <property type="component" value="Unassembled WGS sequence"/>
</dbReference>
<dbReference type="InterPro" id="IPR007677">
    <property type="entry name" value="Gasdermin"/>
</dbReference>
<sequence length="106" mass="11922">VLVQSPFNFAELMEDQLLLLLESLDKKIVPQQLELVREHASRWAQNKGSGRGLLIVFQEYDQELTLAMLEMSGMTVRKDGSAVYTHNAFSTVAALYVSLHTLNLLS</sequence>
<comment type="caution">
    <text evidence="1">The sequence shown here is derived from an EMBL/GenBank/DDBJ whole genome shotgun (WGS) entry which is preliminary data.</text>
</comment>
<gene>
    <name evidence="1" type="primary">Gsdma2</name>
    <name evidence="1" type="ORF">UPUEPO_R02289</name>
</gene>
<dbReference type="OrthoDB" id="9944616at2759"/>
<organism evidence="1 2">
    <name type="scientific">Upupa epops</name>
    <name type="common">Eurasian hoopoe</name>
    <dbReference type="NCBI Taxonomy" id="57439"/>
    <lineage>
        <taxon>Eukaryota</taxon>
        <taxon>Metazoa</taxon>
        <taxon>Chordata</taxon>
        <taxon>Craniata</taxon>
        <taxon>Vertebrata</taxon>
        <taxon>Euteleostomi</taxon>
        <taxon>Archelosauria</taxon>
        <taxon>Archosauria</taxon>
        <taxon>Dinosauria</taxon>
        <taxon>Saurischia</taxon>
        <taxon>Theropoda</taxon>
        <taxon>Coelurosauria</taxon>
        <taxon>Aves</taxon>
        <taxon>Neognathae</taxon>
        <taxon>Neoaves</taxon>
        <taxon>Telluraves</taxon>
        <taxon>Coraciimorphae</taxon>
        <taxon>Bucerotiformes</taxon>
        <taxon>Upupidae</taxon>
        <taxon>Upupa</taxon>
    </lineage>
</organism>
<protein>
    <submittedName>
        <fullName evidence="1">GSDA2 protein</fullName>
    </submittedName>
</protein>
<dbReference type="PANTHER" id="PTHR16399:SF18">
    <property type="entry name" value="GASDERMIN-A"/>
    <property type="match status" value="1"/>
</dbReference>
<name>A0A7K6AVM3_UPUEP</name>
<evidence type="ECO:0000313" key="1">
    <source>
        <dbReference type="EMBL" id="NWU93076.1"/>
    </source>
</evidence>